<dbReference type="PANTHER" id="PTHR30404:SF0">
    <property type="entry name" value="N-ACETYLMURAMOYL-L-ALANINE AMIDASE AMIC"/>
    <property type="match status" value="1"/>
</dbReference>
<evidence type="ECO:0000256" key="2">
    <source>
        <dbReference type="SAM" id="MobiDB-lite"/>
    </source>
</evidence>
<dbReference type="InterPro" id="IPR002508">
    <property type="entry name" value="MurNAc-LAA_cat"/>
</dbReference>
<dbReference type="GO" id="GO:0030288">
    <property type="term" value="C:outer membrane-bounded periplasmic space"/>
    <property type="evidence" value="ECO:0007669"/>
    <property type="project" value="TreeGrafter"/>
</dbReference>
<evidence type="ECO:0000313" key="5">
    <source>
        <dbReference type="Proteomes" id="UP000008467"/>
    </source>
</evidence>
<dbReference type="Proteomes" id="UP000008467">
    <property type="component" value="Chromosome"/>
</dbReference>
<name>F2JI93_CELLD</name>
<feature type="domain" description="MurNAc-LAA" evidence="3">
    <location>
        <begin position="117"/>
        <end position="235"/>
    </location>
</feature>
<dbReference type="STRING" id="642492.Clole_1395"/>
<dbReference type="HOGENOM" id="CLU_014322_3_2_9"/>
<dbReference type="GO" id="GO:0009253">
    <property type="term" value="P:peptidoglycan catabolic process"/>
    <property type="evidence" value="ECO:0007669"/>
    <property type="project" value="InterPro"/>
</dbReference>
<gene>
    <name evidence="4" type="ordered locus">Clole_1395</name>
</gene>
<accession>F2JI93</accession>
<evidence type="ECO:0000256" key="1">
    <source>
        <dbReference type="ARBA" id="ARBA00022801"/>
    </source>
</evidence>
<sequence length="250" mass="26934">MRKSVSKRFTQGICLVLAVIMLLAQVRVVFAKEPFVVCIDPGHQARGDSKSEPIAPGSGSRKARVSSGTSGVATKKSEYAVNLEAGLILKGLLEEKGYAVVMTRETNEVNISNAERAQVANNAKANMTIRLHCDSIGNSGKSGAVLLVPSKTGKYTAGIHPASKAYAEHLKTALQDAGVKVNGIFERSDMTGFNWSRVPVVIFEMGFMSNWNEDRMLADKAYQTKLMKAVVTAIEAYEKTTSSDTGVTTQ</sequence>
<dbReference type="CDD" id="cd02696">
    <property type="entry name" value="MurNAc-LAA"/>
    <property type="match status" value="1"/>
</dbReference>
<dbReference type="Gene3D" id="3.40.630.40">
    <property type="entry name" value="Zn-dependent exopeptidases"/>
    <property type="match status" value="1"/>
</dbReference>
<dbReference type="InterPro" id="IPR050695">
    <property type="entry name" value="N-acetylmuramoyl_amidase_3"/>
</dbReference>
<dbReference type="Pfam" id="PF01520">
    <property type="entry name" value="Amidase_3"/>
    <property type="match status" value="1"/>
</dbReference>
<organism evidence="4 5">
    <name type="scientific">Cellulosilyticum lentocellum (strain ATCC 49066 / DSM 5427 / NCIMB 11756 / RHM5)</name>
    <name type="common">Clostridium lentocellum</name>
    <dbReference type="NCBI Taxonomy" id="642492"/>
    <lineage>
        <taxon>Bacteria</taxon>
        <taxon>Bacillati</taxon>
        <taxon>Bacillota</taxon>
        <taxon>Clostridia</taxon>
        <taxon>Lachnospirales</taxon>
        <taxon>Cellulosilyticaceae</taxon>
        <taxon>Cellulosilyticum</taxon>
    </lineage>
</organism>
<dbReference type="eggNOG" id="COG0860">
    <property type="taxonomic scope" value="Bacteria"/>
</dbReference>
<keyword evidence="5" id="KW-1185">Reference proteome</keyword>
<keyword evidence="1 4" id="KW-0378">Hydrolase</keyword>
<dbReference type="EMBL" id="CP002582">
    <property type="protein sequence ID" value="ADZ83121.1"/>
    <property type="molecule type" value="Genomic_DNA"/>
</dbReference>
<evidence type="ECO:0000259" key="3">
    <source>
        <dbReference type="SMART" id="SM00646"/>
    </source>
</evidence>
<dbReference type="SUPFAM" id="SSF53187">
    <property type="entry name" value="Zn-dependent exopeptidases"/>
    <property type="match status" value="1"/>
</dbReference>
<dbReference type="SMART" id="SM00646">
    <property type="entry name" value="Ami_3"/>
    <property type="match status" value="1"/>
</dbReference>
<feature type="region of interest" description="Disordered" evidence="2">
    <location>
        <begin position="42"/>
        <end position="69"/>
    </location>
</feature>
<dbReference type="RefSeq" id="WP_013656420.1">
    <property type="nucleotide sequence ID" value="NC_015275.1"/>
</dbReference>
<dbReference type="PANTHER" id="PTHR30404">
    <property type="entry name" value="N-ACETYLMURAMOYL-L-ALANINE AMIDASE"/>
    <property type="match status" value="1"/>
</dbReference>
<reference evidence="4 5" key="1">
    <citation type="journal article" date="2011" name="J. Bacteriol.">
        <title>Complete genome sequence of the cellulose-degrading bacterium Cellulosilyticum lentocellum.</title>
        <authorList>
            <consortium name="US DOE Joint Genome Institute"/>
            <person name="Miller D.A."/>
            <person name="Suen G."/>
            <person name="Bruce D."/>
            <person name="Copeland A."/>
            <person name="Cheng J.F."/>
            <person name="Detter C."/>
            <person name="Goodwin L.A."/>
            <person name="Han C.S."/>
            <person name="Hauser L.J."/>
            <person name="Land M.L."/>
            <person name="Lapidus A."/>
            <person name="Lucas S."/>
            <person name="Meincke L."/>
            <person name="Pitluck S."/>
            <person name="Tapia R."/>
            <person name="Teshima H."/>
            <person name="Woyke T."/>
            <person name="Fox B.G."/>
            <person name="Angert E.R."/>
            <person name="Currie C.R."/>
        </authorList>
    </citation>
    <scope>NUCLEOTIDE SEQUENCE [LARGE SCALE GENOMIC DNA]</scope>
    <source>
        <strain evidence="5">ATCC 49066 / DSM 5427 / NCIMB 11756 / RHM5</strain>
    </source>
</reference>
<dbReference type="AlphaFoldDB" id="F2JI93"/>
<protein>
    <submittedName>
        <fullName evidence="4">Cell wall hydrolase/autolysin</fullName>
    </submittedName>
</protein>
<evidence type="ECO:0000313" key="4">
    <source>
        <dbReference type="EMBL" id="ADZ83121.1"/>
    </source>
</evidence>
<dbReference type="KEGG" id="cle:Clole_1395"/>
<dbReference type="GO" id="GO:0008745">
    <property type="term" value="F:N-acetylmuramoyl-L-alanine amidase activity"/>
    <property type="evidence" value="ECO:0007669"/>
    <property type="project" value="InterPro"/>
</dbReference>
<proteinExistence type="predicted"/>